<dbReference type="GO" id="GO:0032259">
    <property type="term" value="P:methylation"/>
    <property type="evidence" value="ECO:0007669"/>
    <property type="project" value="UniProtKB-KW"/>
</dbReference>
<dbReference type="InterPro" id="IPR002941">
    <property type="entry name" value="DNA_methylase_N4/N6"/>
</dbReference>
<protein>
    <recommendedName>
        <fullName evidence="5">Methyltransferase</fullName>
        <ecNumber evidence="5">2.1.1.-</ecNumber>
    </recommendedName>
</protein>
<dbReference type="InterPro" id="IPR007560">
    <property type="entry name" value="Restrct_endonuc_IV_Mrr"/>
</dbReference>
<dbReference type="PROSITE" id="PS00092">
    <property type="entry name" value="N6_MTASE"/>
    <property type="match status" value="1"/>
</dbReference>
<evidence type="ECO:0000313" key="8">
    <source>
        <dbReference type="EMBL" id="MFC4558364.1"/>
    </source>
</evidence>
<comment type="similarity">
    <text evidence="1 5">Belongs to the N(4)/N(6)-methyltransferase family.</text>
</comment>
<comment type="caution">
    <text evidence="8">The sequence shown here is derived from an EMBL/GenBank/DDBJ whole genome shotgun (WGS) entry which is preliminary data.</text>
</comment>
<dbReference type="EMBL" id="JBHSFU010000004">
    <property type="protein sequence ID" value="MFC4558364.1"/>
    <property type="molecule type" value="Genomic_DNA"/>
</dbReference>
<keyword evidence="2 8" id="KW-0489">Methyltransferase</keyword>
<accession>A0ABV9DKP2</accession>
<dbReference type="EC" id="2.1.1.-" evidence="5"/>
<reference evidence="9" key="1">
    <citation type="journal article" date="2019" name="Int. J. Syst. Evol. Microbiol.">
        <title>The Global Catalogue of Microorganisms (GCM) 10K type strain sequencing project: providing services to taxonomists for standard genome sequencing and annotation.</title>
        <authorList>
            <consortium name="The Broad Institute Genomics Platform"/>
            <consortium name="The Broad Institute Genome Sequencing Center for Infectious Disease"/>
            <person name="Wu L."/>
            <person name="Ma J."/>
        </authorList>
    </citation>
    <scope>NUCLEOTIDE SEQUENCE [LARGE SCALE GENOMIC DNA]</scope>
    <source>
        <strain evidence="9">CGMCC 4.7426</strain>
    </source>
</reference>
<evidence type="ECO:0000313" key="9">
    <source>
        <dbReference type="Proteomes" id="UP001595989"/>
    </source>
</evidence>
<evidence type="ECO:0000256" key="2">
    <source>
        <dbReference type="ARBA" id="ARBA00022603"/>
    </source>
</evidence>
<keyword evidence="4" id="KW-0680">Restriction system</keyword>
<dbReference type="PRINTS" id="PR00508">
    <property type="entry name" value="S21N4MTFRASE"/>
</dbReference>
<dbReference type="Proteomes" id="UP001595989">
    <property type="component" value="Unassembled WGS sequence"/>
</dbReference>
<dbReference type="InterPro" id="IPR029063">
    <property type="entry name" value="SAM-dependent_MTases_sf"/>
</dbReference>
<dbReference type="SUPFAM" id="SSF53335">
    <property type="entry name" value="S-adenosyl-L-methionine-dependent methyltransferases"/>
    <property type="match status" value="1"/>
</dbReference>
<evidence type="ECO:0000256" key="1">
    <source>
        <dbReference type="ARBA" id="ARBA00006594"/>
    </source>
</evidence>
<gene>
    <name evidence="8" type="ORF">ACFO3D_09075</name>
</gene>
<feature type="domain" description="Restriction endonuclease type IV Mrr" evidence="7">
    <location>
        <begin position="347"/>
        <end position="428"/>
    </location>
</feature>
<feature type="domain" description="DNA methylase N-4/N-6" evidence="6">
    <location>
        <begin position="25"/>
        <end position="301"/>
    </location>
</feature>
<organism evidence="8 9">
    <name type="scientific">Virgibacillus kekensis</name>
    <dbReference type="NCBI Taxonomy" id="202261"/>
    <lineage>
        <taxon>Bacteria</taxon>
        <taxon>Bacillati</taxon>
        <taxon>Bacillota</taxon>
        <taxon>Bacilli</taxon>
        <taxon>Bacillales</taxon>
        <taxon>Bacillaceae</taxon>
        <taxon>Virgibacillus</taxon>
    </lineage>
</organism>
<evidence type="ECO:0000259" key="6">
    <source>
        <dbReference type="Pfam" id="PF01555"/>
    </source>
</evidence>
<dbReference type="InterPro" id="IPR002052">
    <property type="entry name" value="DNA_methylase_N6_adenine_CS"/>
</dbReference>
<keyword evidence="3" id="KW-0808">Transferase</keyword>
<dbReference type="Pfam" id="PF01555">
    <property type="entry name" value="N6_N4_Mtase"/>
    <property type="match status" value="1"/>
</dbReference>
<dbReference type="RefSeq" id="WP_390295008.1">
    <property type="nucleotide sequence ID" value="NZ_JBHSFU010000004.1"/>
</dbReference>
<dbReference type="InterPro" id="IPR001091">
    <property type="entry name" value="RM_Methyltransferase"/>
</dbReference>
<dbReference type="InterPro" id="IPR011856">
    <property type="entry name" value="tRNA_endonuc-like_dom_sf"/>
</dbReference>
<evidence type="ECO:0000256" key="3">
    <source>
        <dbReference type="ARBA" id="ARBA00022679"/>
    </source>
</evidence>
<dbReference type="GO" id="GO:0008168">
    <property type="term" value="F:methyltransferase activity"/>
    <property type="evidence" value="ECO:0007669"/>
    <property type="project" value="UniProtKB-KW"/>
</dbReference>
<keyword evidence="9" id="KW-1185">Reference proteome</keyword>
<dbReference type="Gene3D" id="3.40.50.150">
    <property type="entry name" value="Vaccinia Virus protein VP39"/>
    <property type="match status" value="1"/>
</dbReference>
<sequence length="464" mass="53006">MGDKNHLYFGDNLSVLRRDIKSESIDLVYLDPPFNSDRDYNQIFTNKQGDKASAQIKVFEDTWHWNNEAEKLFLETIEYYSNSLVSNFLISMRQFLGTNKMMAYLTMMAPRLLELYRVLKPDGVLFLHCDPSSAHYLKLLLDAVFGFRNFENEIIWCYRQGGRGKRNFAKKHDTLFFYAKNDNYTFNSDEIRIPYNGTGGYVNNNNGNVVNGKRYKPNPKGKIPEDWWDIPALTPTSKERVGFPTQKPVALLERIILATTDEDDVILDPFCGCGTAIVAAQRLKRKWIGIDVTHIAIHTIKERLNNEFGFLNDYKVDGEPIDIDGARELASNNRFQFQVWAVSLLGIDYKSDFNSLKKGADGGVDGVRYFQNGEIGNLKKCIIQVKSGKVSVKDIREFDSVIKRESAELGVFLTLKQPTKPMINEAASAGFFTNYRGIEYPVIGIVEVKDLLTHKIKPHNIFPD</sequence>
<dbReference type="Pfam" id="PF04471">
    <property type="entry name" value="Mrr_cat"/>
    <property type="match status" value="1"/>
</dbReference>
<evidence type="ECO:0000259" key="7">
    <source>
        <dbReference type="Pfam" id="PF04471"/>
    </source>
</evidence>
<evidence type="ECO:0000256" key="5">
    <source>
        <dbReference type="RuleBase" id="RU362026"/>
    </source>
</evidence>
<name>A0ABV9DKP2_9BACI</name>
<proteinExistence type="inferred from homology"/>
<dbReference type="PANTHER" id="PTHR13370">
    <property type="entry name" value="RNA METHYLASE-RELATED"/>
    <property type="match status" value="1"/>
</dbReference>
<dbReference type="PANTHER" id="PTHR13370:SF3">
    <property type="entry name" value="TRNA (GUANINE(10)-N2)-METHYLTRANSFERASE HOMOLOG"/>
    <property type="match status" value="1"/>
</dbReference>
<evidence type="ECO:0000256" key="4">
    <source>
        <dbReference type="ARBA" id="ARBA00022747"/>
    </source>
</evidence>
<dbReference type="Gene3D" id="3.40.1350.10">
    <property type="match status" value="1"/>
</dbReference>